<dbReference type="AlphaFoldDB" id="A0A927GDB3"/>
<proteinExistence type="predicted"/>
<accession>A0A927GDB3</accession>
<name>A0A927GDB3_9BACT</name>
<dbReference type="Proteomes" id="UP000653797">
    <property type="component" value="Unassembled WGS sequence"/>
</dbReference>
<dbReference type="NCBIfam" id="TIGR03187">
    <property type="entry name" value="DGQHR"/>
    <property type="match status" value="1"/>
</dbReference>
<dbReference type="RefSeq" id="WP_191039138.1">
    <property type="nucleotide sequence ID" value="NZ_JACXAA010000003.1"/>
</dbReference>
<dbReference type="EMBL" id="JACXAA010000003">
    <property type="protein sequence ID" value="MBD2753534.1"/>
    <property type="molecule type" value="Genomic_DNA"/>
</dbReference>
<evidence type="ECO:0000313" key="2">
    <source>
        <dbReference type="EMBL" id="MBD2753534.1"/>
    </source>
</evidence>
<reference evidence="2" key="1">
    <citation type="submission" date="2020-09" db="EMBL/GenBank/DDBJ databases">
        <authorList>
            <person name="Kim M.K."/>
        </authorList>
    </citation>
    <scope>NUCLEOTIDE SEQUENCE</scope>
    <source>
        <strain evidence="2">BT704</strain>
    </source>
</reference>
<gene>
    <name evidence="2" type="ORF">IC230_11575</name>
</gene>
<comment type="caution">
    <text evidence="2">The sequence shown here is derived from an EMBL/GenBank/DDBJ whole genome shotgun (WGS) entry which is preliminary data.</text>
</comment>
<protein>
    <submittedName>
        <fullName evidence="2">DGQHR domain-containing protein</fullName>
    </submittedName>
</protein>
<sequence length="574" mass="66657">MKTSNPKKRKSPKKTIKKTTKEIIQARRQRSLNNKVNKIFQNMGFQYLHTDGIHETFGGQKGELDNVFLYENIILMVEQTVSDDNDHLKKKDYFFRKIISDFPNFIIWLKNRFGKEFNKFDEYSDKQYKFFYIYIPDNVISQEKKENFSKITFIDKNSLEYFSNVSNAIKHTARFELFKFLKLNISDIGNPVSSLPLEKIETAVIMPETASGFPDGVQVLTFIMSAKVLMECAYVLRKDSWDSSIGLYQRLLDKKKLENIRKFLSEHKRTFIDSIIVTLPFDTSFSALNLETKKEDQIDIFSAIGFSNISMTIPYKINTIGIIDGQHRIYSHYEGTDSLEASINTLRKKRHLFVTGLLFDKTKFTEYSKRKLESEIFLQINNEQKTVNRQLLQYIKSLTDPYSSVGIANNVIKYLNQNKPFSGLFSDSALVKGGIKTPTILQFGLQSLVALDESEDNFTLYKFWILSGGDKVTDDGTLSEYVIYCGKKLSDYFCALKDKYKHDWKPRNKNEGILSATTIVAFLRAYKISLESQNGPKDFEFYNNRFKNLDVDFSKYVSSHWNSLALEIVELCFR</sequence>
<evidence type="ECO:0000256" key="1">
    <source>
        <dbReference type="SAM" id="MobiDB-lite"/>
    </source>
</evidence>
<feature type="compositionally biased region" description="Basic residues" evidence="1">
    <location>
        <begin position="1"/>
        <end position="18"/>
    </location>
</feature>
<keyword evidence="3" id="KW-1185">Reference proteome</keyword>
<dbReference type="InterPro" id="IPR017601">
    <property type="entry name" value="DGQHR-contain_dom"/>
</dbReference>
<evidence type="ECO:0000313" key="3">
    <source>
        <dbReference type="Proteomes" id="UP000653797"/>
    </source>
</evidence>
<feature type="region of interest" description="Disordered" evidence="1">
    <location>
        <begin position="1"/>
        <end position="20"/>
    </location>
</feature>
<organism evidence="2 3">
    <name type="scientific">Spirosoma validum</name>
    <dbReference type="NCBI Taxonomy" id="2771355"/>
    <lineage>
        <taxon>Bacteria</taxon>
        <taxon>Pseudomonadati</taxon>
        <taxon>Bacteroidota</taxon>
        <taxon>Cytophagia</taxon>
        <taxon>Cytophagales</taxon>
        <taxon>Cytophagaceae</taxon>
        <taxon>Spirosoma</taxon>
    </lineage>
</organism>